<reference evidence="2" key="1">
    <citation type="submission" date="2023-01" db="EMBL/GenBank/DDBJ databases">
        <title>Key to firefly adult light organ development and bioluminescence: homeobox transcription factors regulate luciferase expression and transportation to peroxisome.</title>
        <authorList>
            <person name="Fu X."/>
        </authorList>
    </citation>
    <scope>NUCLEOTIDE SEQUENCE [LARGE SCALE GENOMIC DNA]</scope>
</reference>
<evidence type="ECO:0000313" key="1">
    <source>
        <dbReference type="EMBL" id="KAK4882776.1"/>
    </source>
</evidence>
<proteinExistence type="predicted"/>
<protein>
    <submittedName>
        <fullName evidence="1">Uncharacterized protein</fullName>
    </submittedName>
</protein>
<comment type="caution">
    <text evidence="1">The sequence shown here is derived from an EMBL/GenBank/DDBJ whole genome shotgun (WGS) entry which is preliminary data.</text>
</comment>
<evidence type="ECO:0000313" key="2">
    <source>
        <dbReference type="Proteomes" id="UP001353858"/>
    </source>
</evidence>
<sequence>MVYVNKFDILTDDLTAETYNLLRDLSYPHKLSERTYKDLCEIMTKHFSPNISVFRERAECYNAMQKADEAITEWHARIKNLAINCKFVNLDKVLRDKFVTGLVKEPILDKLCEQEFKET</sequence>
<name>A0AAN7PHZ9_9COLE</name>
<dbReference type="EMBL" id="JARPUR010000002">
    <property type="protein sequence ID" value="KAK4882776.1"/>
    <property type="molecule type" value="Genomic_DNA"/>
</dbReference>
<dbReference type="Proteomes" id="UP001353858">
    <property type="component" value="Unassembled WGS sequence"/>
</dbReference>
<dbReference type="AlphaFoldDB" id="A0AAN7PHZ9"/>
<organism evidence="1 2">
    <name type="scientific">Aquatica leii</name>
    <dbReference type="NCBI Taxonomy" id="1421715"/>
    <lineage>
        <taxon>Eukaryota</taxon>
        <taxon>Metazoa</taxon>
        <taxon>Ecdysozoa</taxon>
        <taxon>Arthropoda</taxon>
        <taxon>Hexapoda</taxon>
        <taxon>Insecta</taxon>
        <taxon>Pterygota</taxon>
        <taxon>Neoptera</taxon>
        <taxon>Endopterygota</taxon>
        <taxon>Coleoptera</taxon>
        <taxon>Polyphaga</taxon>
        <taxon>Elateriformia</taxon>
        <taxon>Elateroidea</taxon>
        <taxon>Lampyridae</taxon>
        <taxon>Luciolinae</taxon>
        <taxon>Aquatica</taxon>
    </lineage>
</organism>
<gene>
    <name evidence="1" type="ORF">RN001_006095</name>
</gene>
<keyword evidence="2" id="KW-1185">Reference proteome</keyword>
<accession>A0AAN7PHZ9</accession>